<sequence>MHSSYRVIKSVNVCESGTKAIDTDFYIEPAPIVEETIELEDINPKSMEEYLKLKKKGEEIVKNAHKEAEVILENVKEKVEEILYEAKEDGFNKGYEEGHSIGYKEGYDKAYDEGVKKGEEIIQNANFILYQSKEEYDKFLKSKEMGIREIIVNAVENMLKKELESKEALNGLLFNILSEEKNAKMIIIRVAPNYLEEIETKIEEFKHSMGIRGEVVVLQDNYLEYGTLVVEKDDGKTTFTIKGSIEKLKEILMEA</sequence>
<evidence type="ECO:0000256" key="2">
    <source>
        <dbReference type="ARBA" id="ARBA00022927"/>
    </source>
</evidence>
<dbReference type="GO" id="GO:0005829">
    <property type="term" value="C:cytosol"/>
    <property type="evidence" value="ECO:0007669"/>
    <property type="project" value="TreeGrafter"/>
</dbReference>
<evidence type="ECO:0000313" key="4">
    <source>
        <dbReference type="Proteomes" id="UP000028542"/>
    </source>
</evidence>
<name>A0A084JIN4_9CLOT</name>
<dbReference type="eggNOG" id="COG1317">
    <property type="taxonomic scope" value="Bacteria"/>
</dbReference>
<proteinExistence type="predicted"/>
<evidence type="ECO:0008006" key="5">
    <source>
        <dbReference type="Google" id="ProtNLM"/>
    </source>
</evidence>
<keyword evidence="2" id="KW-0653">Protein transport</keyword>
<evidence type="ECO:0000256" key="1">
    <source>
        <dbReference type="ARBA" id="ARBA00022448"/>
    </source>
</evidence>
<dbReference type="STRING" id="318464.IO99_01260"/>
<organism evidence="3 4">
    <name type="scientific">Clostridium sulfidigenes</name>
    <dbReference type="NCBI Taxonomy" id="318464"/>
    <lineage>
        <taxon>Bacteria</taxon>
        <taxon>Bacillati</taxon>
        <taxon>Bacillota</taxon>
        <taxon>Clostridia</taxon>
        <taxon>Eubacteriales</taxon>
        <taxon>Clostridiaceae</taxon>
        <taxon>Clostridium</taxon>
    </lineage>
</organism>
<protein>
    <recommendedName>
        <fullName evidence="5">Flagellar assembly protein FliH/Type III secretion system HrpE domain-containing protein</fullName>
    </recommendedName>
</protein>
<dbReference type="AlphaFoldDB" id="A0A084JIN4"/>
<dbReference type="Proteomes" id="UP000028542">
    <property type="component" value="Unassembled WGS sequence"/>
</dbReference>
<reference evidence="3 4" key="1">
    <citation type="submission" date="2014-07" db="EMBL/GenBank/DDBJ databases">
        <title>Draft genome of Clostridium sulfidigenes 113A isolated from sediments associated with methane hydrate from Krishna Godavari basin.</title>
        <authorList>
            <person name="Honkalas V.S."/>
            <person name="Dabir A.P."/>
            <person name="Arora P."/>
            <person name="Dhakephalkar P.K."/>
        </authorList>
    </citation>
    <scope>NUCLEOTIDE SEQUENCE [LARGE SCALE GENOMIC DNA]</scope>
    <source>
        <strain evidence="3 4">113A</strain>
    </source>
</reference>
<comment type="caution">
    <text evidence="3">The sequence shown here is derived from an EMBL/GenBank/DDBJ whole genome shotgun (WGS) entry which is preliminary data.</text>
</comment>
<dbReference type="EMBL" id="JPMD01000001">
    <property type="protein sequence ID" value="KEZ88818.1"/>
    <property type="molecule type" value="Genomic_DNA"/>
</dbReference>
<evidence type="ECO:0000313" key="3">
    <source>
        <dbReference type="EMBL" id="KEZ88818.1"/>
    </source>
</evidence>
<accession>A0A084JIN4</accession>
<dbReference type="GO" id="GO:0015031">
    <property type="term" value="P:protein transport"/>
    <property type="evidence" value="ECO:0007669"/>
    <property type="project" value="UniProtKB-KW"/>
</dbReference>
<dbReference type="RefSeq" id="WP_035129238.1">
    <property type="nucleotide sequence ID" value="NZ_JPMD01000001.1"/>
</dbReference>
<gene>
    <name evidence="3" type="ORF">IO99_01260</name>
</gene>
<dbReference type="InterPro" id="IPR051472">
    <property type="entry name" value="T3SS_Stator/FliH"/>
</dbReference>
<keyword evidence="1" id="KW-0813">Transport</keyword>
<dbReference type="PANTHER" id="PTHR34982">
    <property type="entry name" value="YOP PROTEINS TRANSLOCATION PROTEIN L"/>
    <property type="match status" value="1"/>
</dbReference>
<dbReference type="PANTHER" id="PTHR34982:SF1">
    <property type="entry name" value="FLAGELLAR ASSEMBLY PROTEIN FLIH"/>
    <property type="match status" value="1"/>
</dbReference>
<keyword evidence="4" id="KW-1185">Reference proteome</keyword>